<evidence type="ECO:0000256" key="3">
    <source>
        <dbReference type="ARBA" id="ARBA00025768"/>
    </source>
</evidence>
<accession>A0A409VPL6</accession>
<protein>
    <recommendedName>
        <fullName evidence="6">Chromatin associated protein KTI12</fullName>
    </recommendedName>
</protein>
<gene>
    <name evidence="4" type="ORF">CVT25_015042</name>
</gene>
<dbReference type="SUPFAM" id="SSF52540">
    <property type="entry name" value="P-loop containing nucleoside triphosphate hydrolases"/>
    <property type="match status" value="1"/>
</dbReference>
<organism evidence="4 5">
    <name type="scientific">Psilocybe cyanescens</name>
    <dbReference type="NCBI Taxonomy" id="93625"/>
    <lineage>
        <taxon>Eukaryota</taxon>
        <taxon>Fungi</taxon>
        <taxon>Dikarya</taxon>
        <taxon>Basidiomycota</taxon>
        <taxon>Agaricomycotina</taxon>
        <taxon>Agaricomycetes</taxon>
        <taxon>Agaricomycetidae</taxon>
        <taxon>Agaricales</taxon>
        <taxon>Agaricineae</taxon>
        <taxon>Strophariaceae</taxon>
        <taxon>Psilocybe</taxon>
    </lineage>
</organism>
<proteinExistence type="inferred from homology"/>
<dbReference type="Gene3D" id="3.40.50.300">
    <property type="entry name" value="P-loop containing nucleotide triphosphate hydrolases"/>
    <property type="match status" value="1"/>
</dbReference>
<dbReference type="CDD" id="cd02019">
    <property type="entry name" value="NK"/>
    <property type="match status" value="1"/>
</dbReference>
<sequence>MALITISGYPAAGKSTRAAQLAAYFNHRINEDDYQGPISNVTLVSDHSLGLTPHVYDGSYSLSSPPTLCSSHLDSKSEKPARGALFTATQRLLSSDTVLIVDSLNYIKGFRYQMYCAAREMKLRTSTVRPCLRALSTVYQLAPPLENLFARFEEPSSMVRWDAPLFTVVWDDKDVPGPQIWDAITKGNLKPPNSGTLSAAKAPVDALHILEQVTTNLTTAIVSASCAQPTGGATVVSTSGIQFTVNLPQRALTLSELQRLKRQFVMVHKKAITLGTTERGAVDWREENIGQKFVQYVEEHAR</sequence>
<dbReference type="Pfam" id="PF08433">
    <property type="entry name" value="KTI12"/>
    <property type="match status" value="1"/>
</dbReference>
<keyword evidence="5" id="KW-1185">Reference proteome</keyword>
<dbReference type="InParanoid" id="A0A409VPL6"/>
<evidence type="ECO:0008006" key="6">
    <source>
        <dbReference type="Google" id="ProtNLM"/>
    </source>
</evidence>
<keyword evidence="2" id="KW-0067">ATP-binding</keyword>
<dbReference type="FunCoup" id="A0A409VPL6">
    <property type="interactions" value="306"/>
</dbReference>
<evidence type="ECO:0000256" key="2">
    <source>
        <dbReference type="ARBA" id="ARBA00022840"/>
    </source>
</evidence>
<dbReference type="InterPro" id="IPR013641">
    <property type="entry name" value="KTI12/PSTK"/>
</dbReference>
<dbReference type="Proteomes" id="UP000283269">
    <property type="component" value="Unassembled WGS sequence"/>
</dbReference>
<reference evidence="4 5" key="1">
    <citation type="journal article" date="2018" name="Evol. Lett.">
        <title>Horizontal gene cluster transfer increased hallucinogenic mushroom diversity.</title>
        <authorList>
            <person name="Reynolds H.T."/>
            <person name="Vijayakumar V."/>
            <person name="Gluck-Thaler E."/>
            <person name="Korotkin H.B."/>
            <person name="Matheny P.B."/>
            <person name="Slot J.C."/>
        </authorList>
    </citation>
    <scope>NUCLEOTIDE SEQUENCE [LARGE SCALE GENOMIC DNA]</scope>
    <source>
        <strain evidence="4 5">2631</strain>
    </source>
</reference>
<dbReference type="InterPro" id="IPR027417">
    <property type="entry name" value="P-loop_NTPase"/>
</dbReference>
<evidence type="ECO:0000313" key="5">
    <source>
        <dbReference type="Proteomes" id="UP000283269"/>
    </source>
</evidence>
<dbReference type="PANTHER" id="PTHR12435">
    <property type="match status" value="1"/>
</dbReference>
<dbReference type="EMBL" id="NHYD01003962">
    <property type="protein sequence ID" value="PPQ68210.1"/>
    <property type="molecule type" value="Genomic_DNA"/>
</dbReference>
<dbReference type="STRING" id="93625.A0A409VPL6"/>
<evidence type="ECO:0000256" key="1">
    <source>
        <dbReference type="ARBA" id="ARBA00022741"/>
    </source>
</evidence>
<dbReference type="OrthoDB" id="9972657at2759"/>
<comment type="similarity">
    <text evidence="3">Belongs to the KTI12 family.</text>
</comment>
<dbReference type="GO" id="GO:0005524">
    <property type="term" value="F:ATP binding"/>
    <property type="evidence" value="ECO:0007669"/>
    <property type="project" value="UniProtKB-KW"/>
</dbReference>
<comment type="caution">
    <text evidence="4">The sequence shown here is derived from an EMBL/GenBank/DDBJ whole genome shotgun (WGS) entry which is preliminary data.</text>
</comment>
<keyword evidence="1" id="KW-0547">Nucleotide-binding</keyword>
<name>A0A409VPL6_PSICY</name>
<evidence type="ECO:0000313" key="4">
    <source>
        <dbReference type="EMBL" id="PPQ68210.1"/>
    </source>
</evidence>
<dbReference type="AlphaFoldDB" id="A0A409VPL6"/>